<sequence>MLGRTPKWDRTIAHQLKTHFDVNFTPGPWHCIVGRKYGSRVTHETGHFLYMHLGNQAIIFKTNALDFGEILPILKQKVNDFKLRLNYKYGIAASIIPKSMEYRRITVDIKSEMARDETIN</sequence>
<comment type="subcellular location">
    <subcellularLocation>
        <location evidence="1">Cytoplasm</location>
        <location evidence="1">Cytoskeleton</location>
    </subcellularLocation>
</comment>
<keyword evidence="1" id="KW-0206">Cytoskeleton</keyword>
<evidence type="ECO:0000313" key="2">
    <source>
        <dbReference type="Proteomes" id="UP000887565"/>
    </source>
</evidence>
<keyword evidence="1" id="KW-0963">Cytoplasm</keyword>
<dbReference type="Pfam" id="PF01221">
    <property type="entry name" value="Dynein_light"/>
    <property type="match status" value="1"/>
</dbReference>
<keyword evidence="1" id="KW-0243">Dynein</keyword>
<proteinExistence type="inferred from homology"/>
<accession>A0A915ISK9</accession>
<reference evidence="3" key="1">
    <citation type="submission" date="2022-11" db="UniProtKB">
        <authorList>
            <consortium name="WormBaseParasite"/>
        </authorList>
    </citation>
    <scope>IDENTIFICATION</scope>
</reference>
<dbReference type="InterPro" id="IPR001372">
    <property type="entry name" value="Dynein_light_chain_typ-1/2"/>
</dbReference>
<dbReference type="GO" id="GO:0005868">
    <property type="term" value="C:cytoplasmic dynein complex"/>
    <property type="evidence" value="ECO:0007669"/>
    <property type="project" value="TreeGrafter"/>
</dbReference>
<dbReference type="Gene3D" id="3.30.740.10">
    <property type="entry name" value="Protein Inhibitor Of Neuronal Nitric Oxide Synthase"/>
    <property type="match status" value="1"/>
</dbReference>
<evidence type="ECO:0000313" key="3">
    <source>
        <dbReference type="WBParaSite" id="nRc.2.0.1.t17017-RA"/>
    </source>
</evidence>
<comment type="similarity">
    <text evidence="1">Belongs to the dynein light chain family.</text>
</comment>
<dbReference type="GO" id="GO:0005874">
    <property type="term" value="C:microtubule"/>
    <property type="evidence" value="ECO:0007669"/>
    <property type="project" value="UniProtKB-KW"/>
</dbReference>
<dbReference type="PANTHER" id="PTHR11886:SF35">
    <property type="entry name" value="DYNEIN LIGHT CHAIN"/>
    <property type="match status" value="1"/>
</dbReference>
<keyword evidence="1" id="KW-0505">Motor protein</keyword>
<dbReference type="InterPro" id="IPR037177">
    <property type="entry name" value="DLC_sf"/>
</dbReference>
<evidence type="ECO:0000256" key="1">
    <source>
        <dbReference type="RuleBase" id="RU365010"/>
    </source>
</evidence>
<dbReference type="GO" id="GO:0007017">
    <property type="term" value="P:microtubule-based process"/>
    <property type="evidence" value="ECO:0007669"/>
    <property type="project" value="InterPro"/>
</dbReference>
<dbReference type="PANTHER" id="PTHR11886">
    <property type="entry name" value="DYNEIN LIGHT CHAIN"/>
    <property type="match status" value="1"/>
</dbReference>
<keyword evidence="2" id="KW-1185">Reference proteome</keyword>
<organism evidence="2 3">
    <name type="scientific">Romanomermis culicivorax</name>
    <name type="common">Nematode worm</name>
    <dbReference type="NCBI Taxonomy" id="13658"/>
    <lineage>
        <taxon>Eukaryota</taxon>
        <taxon>Metazoa</taxon>
        <taxon>Ecdysozoa</taxon>
        <taxon>Nematoda</taxon>
        <taxon>Enoplea</taxon>
        <taxon>Dorylaimia</taxon>
        <taxon>Mermithida</taxon>
        <taxon>Mermithoidea</taxon>
        <taxon>Mermithidae</taxon>
        <taxon>Romanomermis</taxon>
    </lineage>
</organism>
<dbReference type="SMART" id="SM01375">
    <property type="entry name" value="Dynein_light"/>
    <property type="match status" value="1"/>
</dbReference>
<protein>
    <recommendedName>
        <fullName evidence="1">Dynein light chain</fullName>
    </recommendedName>
</protein>
<dbReference type="SUPFAM" id="SSF54648">
    <property type="entry name" value="DLC"/>
    <property type="match status" value="1"/>
</dbReference>
<name>A0A915ISK9_ROMCU</name>
<dbReference type="AlphaFoldDB" id="A0A915ISK9"/>
<keyword evidence="1" id="KW-0493">Microtubule</keyword>
<dbReference type="GO" id="GO:0045505">
    <property type="term" value="F:dynein intermediate chain binding"/>
    <property type="evidence" value="ECO:0007669"/>
    <property type="project" value="TreeGrafter"/>
</dbReference>
<dbReference type="Proteomes" id="UP000887565">
    <property type="component" value="Unplaced"/>
</dbReference>
<dbReference type="WBParaSite" id="nRc.2.0.1.t17017-RA">
    <property type="protein sequence ID" value="nRc.2.0.1.t17017-RA"/>
    <property type="gene ID" value="nRc.2.0.1.g17017"/>
</dbReference>